<gene>
    <name evidence="4" type="ORF">D8674_027364</name>
</gene>
<dbReference type="OrthoDB" id="1711359at2759"/>
<dbReference type="Gene3D" id="1.25.40.10">
    <property type="entry name" value="Tetratricopeptide repeat domain"/>
    <property type="match status" value="1"/>
</dbReference>
<proteinExistence type="inferred from homology"/>
<sequence length="107" mass="12539">MLDEAMEIFKVMEENSLRPDTDNFNALILGFCKSRRTDLSFQVFEMMIKKRRMPNEMTYTILVEGIAHEGELELATRVLKELHLRLVVSPNTVERLVMQYNFEDLPG</sequence>
<dbReference type="NCBIfam" id="TIGR00756">
    <property type="entry name" value="PPR"/>
    <property type="match status" value="1"/>
</dbReference>
<evidence type="ECO:0000256" key="2">
    <source>
        <dbReference type="ARBA" id="ARBA00022737"/>
    </source>
</evidence>
<dbReference type="PANTHER" id="PTHR47933">
    <property type="entry name" value="PENTATRICOPEPTIDE REPEAT-CONTAINING PROTEIN 1, MITOCHONDRIAL"/>
    <property type="match status" value="1"/>
</dbReference>
<dbReference type="Proteomes" id="UP000327157">
    <property type="component" value="Chromosome 5"/>
</dbReference>
<organism evidence="4 5">
    <name type="scientific">Pyrus ussuriensis x Pyrus communis</name>
    <dbReference type="NCBI Taxonomy" id="2448454"/>
    <lineage>
        <taxon>Eukaryota</taxon>
        <taxon>Viridiplantae</taxon>
        <taxon>Streptophyta</taxon>
        <taxon>Embryophyta</taxon>
        <taxon>Tracheophyta</taxon>
        <taxon>Spermatophyta</taxon>
        <taxon>Magnoliopsida</taxon>
        <taxon>eudicotyledons</taxon>
        <taxon>Gunneridae</taxon>
        <taxon>Pentapetalae</taxon>
        <taxon>rosids</taxon>
        <taxon>fabids</taxon>
        <taxon>Rosales</taxon>
        <taxon>Rosaceae</taxon>
        <taxon>Amygdaloideae</taxon>
        <taxon>Maleae</taxon>
        <taxon>Pyrus</taxon>
    </lineage>
</organism>
<dbReference type="PANTHER" id="PTHR47933:SF45">
    <property type="entry name" value="PENTACOTRIPEPTIDE-REPEAT REGION OF PRORP DOMAIN-CONTAINING PROTEIN"/>
    <property type="match status" value="1"/>
</dbReference>
<dbReference type="Pfam" id="PF13041">
    <property type="entry name" value="PPR_2"/>
    <property type="match status" value="1"/>
</dbReference>
<feature type="repeat" description="PPR" evidence="3">
    <location>
        <begin position="20"/>
        <end position="54"/>
    </location>
</feature>
<reference evidence="4 5" key="3">
    <citation type="submission" date="2019-11" db="EMBL/GenBank/DDBJ databases">
        <title>A de novo genome assembly of a pear dwarfing rootstock.</title>
        <authorList>
            <person name="Wang F."/>
            <person name="Wang J."/>
            <person name="Li S."/>
            <person name="Zhang Y."/>
            <person name="Fang M."/>
            <person name="Ma L."/>
            <person name="Zhao Y."/>
            <person name="Jiang S."/>
        </authorList>
    </citation>
    <scope>NUCLEOTIDE SEQUENCE [LARGE SCALE GENOMIC DNA]</scope>
    <source>
        <strain evidence="4">S2</strain>
        <tissue evidence="4">Leaf</tissue>
    </source>
</reference>
<dbReference type="Pfam" id="PF01535">
    <property type="entry name" value="PPR"/>
    <property type="match status" value="1"/>
</dbReference>
<keyword evidence="2" id="KW-0677">Repeat</keyword>
<reference evidence="5" key="2">
    <citation type="submission" date="2019-10" db="EMBL/GenBank/DDBJ databases">
        <title>A de novo genome assembly of a pear dwarfing rootstock.</title>
        <authorList>
            <person name="Wang F."/>
            <person name="Wang J."/>
            <person name="Li S."/>
            <person name="Zhang Y."/>
            <person name="Fang M."/>
            <person name="Ma L."/>
            <person name="Zhao Y."/>
            <person name="Jiang S."/>
        </authorList>
    </citation>
    <scope>NUCLEOTIDE SEQUENCE [LARGE SCALE GENOMIC DNA]</scope>
</reference>
<dbReference type="InterPro" id="IPR002885">
    <property type="entry name" value="PPR_rpt"/>
</dbReference>
<evidence type="ECO:0000313" key="4">
    <source>
        <dbReference type="EMBL" id="KAB2636830.1"/>
    </source>
</evidence>
<keyword evidence="5" id="KW-1185">Reference proteome</keyword>
<evidence type="ECO:0000256" key="1">
    <source>
        <dbReference type="ARBA" id="ARBA00007626"/>
    </source>
</evidence>
<protein>
    <submittedName>
        <fullName evidence="4">Pentatricopeptide repeat-containing protein</fullName>
    </submittedName>
</protein>
<evidence type="ECO:0000313" key="5">
    <source>
        <dbReference type="Proteomes" id="UP000327157"/>
    </source>
</evidence>
<dbReference type="EMBL" id="SMOL01000004">
    <property type="protein sequence ID" value="KAB2636830.1"/>
    <property type="molecule type" value="Genomic_DNA"/>
</dbReference>
<comment type="similarity">
    <text evidence="1">Belongs to the PPR family. P subfamily.</text>
</comment>
<reference evidence="4 5" key="1">
    <citation type="submission" date="2019-09" db="EMBL/GenBank/DDBJ databases">
        <authorList>
            <person name="Ou C."/>
        </authorList>
    </citation>
    <scope>NUCLEOTIDE SEQUENCE [LARGE SCALE GENOMIC DNA]</scope>
    <source>
        <strain evidence="4">S2</strain>
        <tissue evidence="4">Leaf</tissue>
    </source>
</reference>
<evidence type="ECO:0000256" key="3">
    <source>
        <dbReference type="PROSITE-ProRule" id="PRU00708"/>
    </source>
</evidence>
<name>A0A5N5IGT2_9ROSA</name>
<dbReference type="InterPro" id="IPR011990">
    <property type="entry name" value="TPR-like_helical_dom_sf"/>
</dbReference>
<comment type="caution">
    <text evidence="4">The sequence shown here is derived from an EMBL/GenBank/DDBJ whole genome shotgun (WGS) entry which is preliminary data.</text>
</comment>
<dbReference type="InterPro" id="IPR051240">
    <property type="entry name" value="Mito_RNA-Proc/Resp"/>
</dbReference>
<dbReference type="GO" id="GO:0003729">
    <property type="term" value="F:mRNA binding"/>
    <property type="evidence" value="ECO:0007669"/>
    <property type="project" value="TreeGrafter"/>
</dbReference>
<accession>A0A5N5IGT2</accession>
<dbReference type="PROSITE" id="PS51375">
    <property type="entry name" value="PPR"/>
    <property type="match status" value="1"/>
</dbReference>
<dbReference type="AlphaFoldDB" id="A0A5N5IGT2"/>